<feature type="transmembrane region" description="Helical" evidence="6">
    <location>
        <begin position="171"/>
        <end position="198"/>
    </location>
</feature>
<feature type="transmembrane region" description="Helical" evidence="6">
    <location>
        <begin position="244"/>
        <end position="264"/>
    </location>
</feature>
<evidence type="ECO:0000256" key="1">
    <source>
        <dbReference type="ARBA" id="ARBA00004141"/>
    </source>
</evidence>
<protein>
    <recommendedName>
        <fullName evidence="10">Protein DETOXIFICATION</fullName>
    </recommendedName>
</protein>
<evidence type="ECO:0000256" key="2">
    <source>
        <dbReference type="ARBA" id="ARBA00010199"/>
    </source>
</evidence>
<evidence type="ECO:0000256" key="7">
    <source>
        <dbReference type="SAM" id="SignalP"/>
    </source>
</evidence>
<dbReference type="AlphaFoldDB" id="A0AB34JEU4"/>
<gene>
    <name evidence="8" type="ORF">AB1Y20_022983</name>
</gene>
<name>A0AB34JEU4_PRYPA</name>
<evidence type="ECO:0000256" key="6">
    <source>
        <dbReference type="SAM" id="Phobius"/>
    </source>
</evidence>
<keyword evidence="3 6" id="KW-0812">Transmembrane</keyword>
<comment type="caution">
    <text evidence="8">The sequence shown here is derived from an EMBL/GenBank/DDBJ whole genome shotgun (WGS) entry which is preliminary data.</text>
</comment>
<sequence length="286" mass="29815">MASLRLLTLSLAGSLTFIPLLAASSIASSHGYLLGSGAHYAVPPPSHECSPRVMIAAPHTRSSCRRRRPLVMVAHSKLHLSHKRQIDAEFLRIALPAFAQFAAEPLARLVDTAYLGRLGTVALGGAGAAIAAQYAIAKLYNDPLLRSTISIVASQEGAGADARADAAASALALALVVGLAQALFYLIFAGPILTASCVGPSSEMRSAALGYLRVCAIGAPTTTVWLVCNGIYRGLGDTSTPLLWALVFTVLNLVFDGIFIFPLGMGSGPWQALYANSEDTAHEAGC</sequence>
<keyword evidence="5 6" id="KW-0472">Membrane</keyword>
<dbReference type="PANTHER" id="PTHR42893:SF46">
    <property type="entry name" value="PROTEIN DETOXIFICATION 44, CHLOROPLASTIC"/>
    <property type="match status" value="1"/>
</dbReference>
<proteinExistence type="inferred from homology"/>
<keyword evidence="4 6" id="KW-1133">Transmembrane helix</keyword>
<dbReference type="InterPro" id="IPR044644">
    <property type="entry name" value="DinF-like"/>
</dbReference>
<dbReference type="Pfam" id="PF01554">
    <property type="entry name" value="MatE"/>
    <property type="match status" value="1"/>
</dbReference>
<dbReference type="GO" id="GO:0015297">
    <property type="term" value="F:antiporter activity"/>
    <property type="evidence" value="ECO:0007669"/>
    <property type="project" value="InterPro"/>
</dbReference>
<dbReference type="GO" id="GO:0042910">
    <property type="term" value="F:xenobiotic transmembrane transporter activity"/>
    <property type="evidence" value="ECO:0007669"/>
    <property type="project" value="InterPro"/>
</dbReference>
<evidence type="ECO:0000256" key="3">
    <source>
        <dbReference type="ARBA" id="ARBA00022692"/>
    </source>
</evidence>
<dbReference type="EMBL" id="JBGBPQ010000009">
    <property type="protein sequence ID" value="KAL1519463.1"/>
    <property type="molecule type" value="Genomic_DNA"/>
</dbReference>
<feature type="transmembrane region" description="Helical" evidence="6">
    <location>
        <begin position="210"/>
        <end position="232"/>
    </location>
</feature>
<keyword evidence="7" id="KW-0732">Signal</keyword>
<comment type="similarity">
    <text evidence="2">Belongs to the multi antimicrobial extrusion (MATE) (TC 2.A.66.1) family.</text>
</comment>
<organism evidence="8 9">
    <name type="scientific">Prymnesium parvum</name>
    <name type="common">Toxic golden alga</name>
    <dbReference type="NCBI Taxonomy" id="97485"/>
    <lineage>
        <taxon>Eukaryota</taxon>
        <taxon>Haptista</taxon>
        <taxon>Haptophyta</taxon>
        <taxon>Prymnesiophyceae</taxon>
        <taxon>Prymnesiales</taxon>
        <taxon>Prymnesiaceae</taxon>
        <taxon>Prymnesium</taxon>
    </lineage>
</organism>
<reference evidence="8 9" key="1">
    <citation type="journal article" date="2024" name="Science">
        <title>Giant polyketide synthase enzymes in the biosynthesis of giant marine polyether toxins.</title>
        <authorList>
            <person name="Fallon T.R."/>
            <person name="Shende V.V."/>
            <person name="Wierzbicki I.H."/>
            <person name="Pendleton A.L."/>
            <person name="Watervoot N.F."/>
            <person name="Auber R.P."/>
            <person name="Gonzalez D.J."/>
            <person name="Wisecaver J.H."/>
            <person name="Moore B.S."/>
        </authorList>
    </citation>
    <scope>NUCLEOTIDE SEQUENCE [LARGE SCALE GENOMIC DNA]</scope>
    <source>
        <strain evidence="8 9">12B1</strain>
    </source>
</reference>
<evidence type="ECO:0000313" key="9">
    <source>
        <dbReference type="Proteomes" id="UP001515480"/>
    </source>
</evidence>
<accession>A0AB34JEU4</accession>
<evidence type="ECO:0000256" key="4">
    <source>
        <dbReference type="ARBA" id="ARBA00022989"/>
    </source>
</evidence>
<feature type="chain" id="PRO_5044243132" description="Protein DETOXIFICATION" evidence="7">
    <location>
        <begin position="24"/>
        <end position="286"/>
    </location>
</feature>
<evidence type="ECO:0008006" key="10">
    <source>
        <dbReference type="Google" id="ProtNLM"/>
    </source>
</evidence>
<comment type="subcellular location">
    <subcellularLocation>
        <location evidence="1">Membrane</location>
        <topology evidence="1">Multi-pass membrane protein</topology>
    </subcellularLocation>
</comment>
<evidence type="ECO:0000313" key="8">
    <source>
        <dbReference type="EMBL" id="KAL1519463.1"/>
    </source>
</evidence>
<evidence type="ECO:0000256" key="5">
    <source>
        <dbReference type="ARBA" id="ARBA00023136"/>
    </source>
</evidence>
<feature type="signal peptide" evidence="7">
    <location>
        <begin position="1"/>
        <end position="23"/>
    </location>
</feature>
<dbReference type="PANTHER" id="PTHR42893">
    <property type="entry name" value="PROTEIN DETOXIFICATION 44, CHLOROPLASTIC-RELATED"/>
    <property type="match status" value="1"/>
</dbReference>
<dbReference type="InterPro" id="IPR002528">
    <property type="entry name" value="MATE_fam"/>
</dbReference>
<keyword evidence="9" id="KW-1185">Reference proteome</keyword>
<dbReference type="Proteomes" id="UP001515480">
    <property type="component" value="Unassembled WGS sequence"/>
</dbReference>
<dbReference type="GO" id="GO:0016020">
    <property type="term" value="C:membrane"/>
    <property type="evidence" value="ECO:0007669"/>
    <property type="project" value="UniProtKB-SubCell"/>
</dbReference>